<name>A0A481WB24_GUITH</name>
<feature type="domain" description="NADH:ubiquinone oxidoreductase 30kDa subunit" evidence="3">
    <location>
        <begin position="30"/>
        <end position="146"/>
    </location>
</feature>
<gene>
    <name evidence="4" type="primary">nad9</name>
</gene>
<dbReference type="InterPro" id="IPR037232">
    <property type="entry name" value="NADH_quin_OxRdtase_su_C/D-like"/>
</dbReference>
<protein>
    <submittedName>
        <fullName evidence="4">NADH dehydrogenase subunit 9</fullName>
    </submittedName>
</protein>
<reference evidence="4" key="1">
    <citation type="journal article" date="2018" name="Mitochondrial DNA Part B Resour">
        <title>The complete mitochondrial genome of a transitional form in secondary endosymbiotic Cryptophyte algae Guillardia theta strain CCMP2712.</title>
        <authorList>
            <person name="Suo F."/>
            <person name="Ma Y."/>
            <person name="Manzilamu Z."/>
            <person name="Huang L."/>
        </authorList>
    </citation>
    <scope>NUCLEOTIDE SEQUENCE</scope>
</reference>
<dbReference type="NCBIfam" id="NF004733">
    <property type="entry name" value="PRK06074.1-5"/>
    <property type="match status" value="1"/>
</dbReference>
<dbReference type="GO" id="GO:0008137">
    <property type="term" value="F:NADH dehydrogenase (ubiquinone) activity"/>
    <property type="evidence" value="ECO:0007669"/>
    <property type="project" value="InterPro"/>
</dbReference>
<geneLocation type="mitochondrion" evidence="4"/>
<evidence type="ECO:0000259" key="3">
    <source>
        <dbReference type="Pfam" id="PF00329"/>
    </source>
</evidence>
<dbReference type="GeneID" id="39703313"/>
<organism evidence="4">
    <name type="scientific">Guillardia theta</name>
    <name type="common">Cryptophyte</name>
    <name type="synonym">Cryptomonas phi</name>
    <dbReference type="NCBI Taxonomy" id="55529"/>
    <lineage>
        <taxon>Eukaryota</taxon>
        <taxon>Cryptophyceae</taxon>
        <taxon>Pyrenomonadales</taxon>
        <taxon>Geminigeraceae</taxon>
        <taxon>Guillardia</taxon>
    </lineage>
</organism>
<dbReference type="NCBIfam" id="TIGR01961">
    <property type="entry name" value="NuoC_fam"/>
    <property type="match status" value="1"/>
</dbReference>
<dbReference type="RefSeq" id="YP_009577930.1">
    <property type="nucleotide sequence ID" value="NC_041490.1"/>
</dbReference>
<evidence type="ECO:0000256" key="1">
    <source>
        <dbReference type="ARBA" id="ARBA00007569"/>
    </source>
</evidence>
<dbReference type="SUPFAM" id="SSF143243">
    <property type="entry name" value="Nqo5-like"/>
    <property type="match status" value="1"/>
</dbReference>
<accession>A0A481WB24</accession>
<dbReference type="InterPro" id="IPR001268">
    <property type="entry name" value="NADH_UbQ_OxRdtase_30kDa_su"/>
</dbReference>
<keyword evidence="2" id="KW-0813">Transport</keyword>
<dbReference type="Pfam" id="PF00329">
    <property type="entry name" value="Complex1_30kDa"/>
    <property type="match status" value="1"/>
</dbReference>
<dbReference type="Gene3D" id="3.30.460.80">
    <property type="entry name" value="NADH:ubiquinone oxidoreductase, 30kDa subunit"/>
    <property type="match status" value="1"/>
</dbReference>
<dbReference type="PANTHER" id="PTHR10884:SF14">
    <property type="entry name" value="NADH DEHYDROGENASE [UBIQUINONE] IRON-SULFUR PROTEIN 3, MITOCHONDRIAL"/>
    <property type="match status" value="1"/>
</dbReference>
<dbReference type="AlphaFoldDB" id="A0A481WB24"/>
<dbReference type="InterPro" id="IPR010218">
    <property type="entry name" value="NADH_DH_suC"/>
</dbReference>
<dbReference type="GO" id="GO:0016651">
    <property type="term" value="F:oxidoreductase activity, acting on NAD(P)H"/>
    <property type="evidence" value="ECO:0007669"/>
    <property type="project" value="InterPro"/>
</dbReference>
<dbReference type="PANTHER" id="PTHR10884">
    <property type="entry name" value="NADH DEHYDROGENASE UBIQUINONE IRON-SULFUR PROTEIN 3"/>
    <property type="match status" value="1"/>
</dbReference>
<evidence type="ECO:0000256" key="2">
    <source>
        <dbReference type="ARBA" id="ARBA00022448"/>
    </source>
</evidence>
<dbReference type="EMBL" id="MH844545">
    <property type="protein sequence ID" value="QBJ06313.1"/>
    <property type="molecule type" value="Genomic_DNA"/>
</dbReference>
<evidence type="ECO:0000313" key="4">
    <source>
        <dbReference type="EMBL" id="QBJ06313.1"/>
    </source>
</evidence>
<reference evidence="4" key="2">
    <citation type="submission" date="2018-09" db="EMBL/GenBank/DDBJ databases">
        <authorList>
            <person name="Suo F.Y."/>
            <person name="Ma Y.F."/>
            <person name="Huang L.D."/>
        </authorList>
    </citation>
    <scope>NUCLEOTIDE SEQUENCE</scope>
</reference>
<keyword evidence="4" id="KW-0496">Mitochondrion</keyword>
<proteinExistence type="inferred from homology"/>
<comment type="similarity">
    <text evidence="1">Belongs to the complex I 30 kDa subunit family.</text>
</comment>
<sequence>MTKNLNKLNLFFKDKVVLYNKDLTIKSDLNNIEKNLAFLKDSENFMFKMLIDIYAVDFPGQKERFQLYYLLLSLKYNTRIKVQVNLDELTLVPSITNVYKAACWIEREVWDMNGIFFENHPDLRRILTDYGFEGHPLRKDFPLSGYTEVRYDDSQKRVVLEQIEMAQEYRVFNFQSSWEK</sequence>
<dbReference type="HAMAP" id="MF_01357">
    <property type="entry name" value="NDH1_NuoC"/>
    <property type="match status" value="1"/>
</dbReference>